<evidence type="ECO:0000313" key="10">
    <source>
        <dbReference type="Proteomes" id="UP000240542"/>
    </source>
</evidence>
<dbReference type="Proteomes" id="UP000240542">
    <property type="component" value="Unassembled WGS sequence"/>
</dbReference>
<sequence length="247" mass="26733">MKPLETVDRALQVLQVFDQDHRELGVGELAASLGIHHSSASRLAATLALRGFLERSADSERYRVGPELRRLGLLGLTSPDLLNEARPIMDALVERVGETVALSQVDGDRSIDIAEAPGRHVIGARQWLGRRFPLHATSDGKVFLAFAVGRPAALETELERYTEWTITDPSVLAKALDRVRERGWAYAGSEFEEGLAGVAAPVFDAAGRCVAALNITGPDYRMPKDPDELGTACRAAADRITTRLGGP</sequence>
<dbReference type="GO" id="GO:0045892">
    <property type="term" value="P:negative regulation of DNA-templated transcription"/>
    <property type="evidence" value="ECO:0007669"/>
    <property type="project" value="TreeGrafter"/>
</dbReference>
<evidence type="ECO:0000256" key="3">
    <source>
        <dbReference type="ARBA" id="ARBA00023125"/>
    </source>
</evidence>
<comment type="function">
    <text evidence="5">May be an activator protein for the gylABX operon.</text>
</comment>
<dbReference type="Gene3D" id="3.30.450.40">
    <property type="match status" value="1"/>
</dbReference>
<dbReference type="GO" id="GO:0003700">
    <property type="term" value="F:DNA-binding transcription factor activity"/>
    <property type="evidence" value="ECO:0007669"/>
    <property type="project" value="TreeGrafter"/>
</dbReference>
<dbReference type="PANTHER" id="PTHR30136:SF35">
    <property type="entry name" value="HTH-TYPE TRANSCRIPTIONAL REGULATOR RV1719"/>
    <property type="match status" value="1"/>
</dbReference>
<dbReference type="InterPro" id="IPR005471">
    <property type="entry name" value="Tscrpt_reg_IclR_N"/>
</dbReference>
<dbReference type="PROSITE" id="PS51077">
    <property type="entry name" value="HTH_ICLR"/>
    <property type="match status" value="1"/>
</dbReference>
<keyword evidence="2" id="KW-0805">Transcription regulation</keyword>
<proteinExistence type="predicted"/>
<name>A0A2P8CXE3_9ACTN</name>
<dbReference type="GO" id="GO:0006071">
    <property type="term" value="P:glycerol metabolic process"/>
    <property type="evidence" value="ECO:0007669"/>
    <property type="project" value="UniProtKB-KW"/>
</dbReference>
<evidence type="ECO:0000259" key="8">
    <source>
        <dbReference type="PROSITE" id="PS51078"/>
    </source>
</evidence>
<keyword evidence="4" id="KW-0804">Transcription</keyword>
<keyword evidence="10" id="KW-1185">Reference proteome</keyword>
<dbReference type="FunFam" id="1.10.10.10:FF:000056">
    <property type="entry name" value="IclR family transcriptional regulator"/>
    <property type="match status" value="1"/>
</dbReference>
<dbReference type="PANTHER" id="PTHR30136">
    <property type="entry name" value="HELIX-TURN-HELIX TRANSCRIPTIONAL REGULATOR, ICLR FAMILY"/>
    <property type="match status" value="1"/>
</dbReference>
<dbReference type="InterPro" id="IPR029016">
    <property type="entry name" value="GAF-like_dom_sf"/>
</dbReference>
<feature type="domain" description="IclR-ED" evidence="8">
    <location>
        <begin position="67"/>
        <end position="246"/>
    </location>
</feature>
<evidence type="ECO:0000313" key="9">
    <source>
        <dbReference type="EMBL" id="PSK89630.1"/>
    </source>
</evidence>
<dbReference type="GO" id="GO:0003677">
    <property type="term" value="F:DNA binding"/>
    <property type="evidence" value="ECO:0007669"/>
    <property type="project" value="UniProtKB-KW"/>
</dbReference>
<dbReference type="Gene3D" id="1.10.10.10">
    <property type="entry name" value="Winged helix-like DNA-binding domain superfamily/Winged helix DNA-binding domain"/>
    <property type="match status" value="1"/>
</dbReference>
<comment type="caution">
    <text evidence="9">The sequence shown here is derived from an EMBL/GenBank/DDBJ whole genome shotgun (WGS) entry which is preliminary data.</text>
</comment>
<dbReference type="Pfam" id="PF09339">
    <property type="entry name" value="HTH_IclR"/>
    <property type="match status" value="1"/>
</dbReference>
<dbReference type="EMBL" id="PYGA01000025">
    <property type="protein sequence ID" value="PSK89630.1"/>
    <property type="molecule type" value="Genomic_DNA"/>
</dbReference>
<dbReference type="RefSeq" id="WP_106586079.1">
    <property type="nucleotide sequence ID" value="NZ_PYGA01000025.1"/>
</dbReference>
<dbReference type="PROSITE" id="PS51078">
    <property type="entry name" value="ICLR_ED"/>
    <property type="match status" value="1"/>
</dbReference>
<dbReference type="InterPro" id="IPR036390">
    <property type="entry name" value="WH_DNA-bd_sf"/>
</dbReference>
<keyword evidence="1" id="KW-0319">Glycerol metabolism</keyword>
<dbReference type="Pfam" id="PF01614">
    <property type="entry name" value="IclR_C"/>
    <property type="match status" value="1"/>
</dbReference>
<gene>
    <name evidence="9" type="ORF">CLV63_12524</name>
</gene>
<evidence type="ECO:0000256" key="5">
    <source>
        <dbReference type="ARBA" id="ARBA00058938"/>
    </source>
</evidence>
<reference evidence="9 10" key="1">
    <citation type="submission" date="2018-03" db="EMBL/GenBank/DDBJ databases">
        <title>Genomic Encyclopedia of Archaeal and Bacterial Type Strains, Phase II (KMG-II): from individual species to whole genera.</title>
        <authorList>
            <person name="Goeker M."/>
        </authorList>
    </citation>
    <scope>NUCLEOTIDE SEQUENCE [LARGE SCALE GENOMIC DNA]</scope>
    <source>
        <strain evidence="9 10">DSM 45312</strain>
    </source>
</reference>
<evidence type="ECO:0000259" key="7">
    <source>
        <dbReference type="PROSITE" id="PS51077"/>
    </source>
</evidence>
<dbReference type="SUPFAM" id="SSF46785">
    <property type="entry name" value="Winged helix' DNA-binding domain"/>
    <property type="match status" value="1"/>
</dbReference>
<organism evidence="9 10">
    <name type="scientific">Murinocardiopsis flavida</name>
    <dbReference type="NCBI Taxonomy" id="645275"/>
    <lineage>
        <taxon>Bacteria</taxon>
        <taxon>Bacillati</taxon>
        <taxon>Actinomycetota</taxon>
        <taxon>Actinomycetes</taxon>
        <taxon>Streptosporangiales</taxon>
        <taxon>Nocardiopsidaceae</taxon>
        <taxon>Murinocardiopsis</taxon>
    </lineage>
</organism>
<dbReference type="OrthoDB" id="7274111at2"/>
<evidence type="ECO:0000256" key="6">
    <source>
        <dbReference type="ARBA" id="ARBA00070406"/>
    </source>
</evidence>
<dbReference type="SUPFAM" id="SSF55781">
    <property type="entry name" value="GAF domain-like"/>
    <property type="match status" value="1"/>
</dbReference>
<evidence type="ECO:0000256" key="2">
    <source>
        <dbReference type="ARBA" id="ARBA00023015"/>
    </source>
</evidence>
<accession>A0A2P8CXE3</accession>
<evidence type="ECO:0000256" key="4">
    <source>
        <dbReference type="ARBA" id="ARBA00023163"/>
    </source>
</evidence>
<dbReference type="InterPro" id="IPR014757">
    <property type="entry name" value="Tscrpt_reg_IclR_C"/>
</dbReference>
<dbReference type="InterPro" id="IPR036388">
    <property type="entry name" value="WH-like_DNA-bd_sf"/>
</dbReference>
<evidence type="ECO:0000256" key="1">
    <source>
        <dbReference type="ARBA" id="ARBA00022798"/>
    </source>
</evidence>
<keyword evidence="3" id="KW-0238">DNA-binding</keyword>
<dbReference type="AlphaFoldDB" id="A0A2P8CXE3"/>
<dbReference type="InterPro" id="IPR050707">
    <property type="entry name" value="HTH_MetabolicPath_Reg"/>
</dbReference>
<protein>
    <recommendedName>
        <fullName evidence="6">Glycerol operon regulatory protein</fullName>
    </recommendedName>
</protein>
<feature type="domain" description="HTH iclR-type" evidence="7">
    <location>
        <begin position="4"/>
        <end position="66"/>
    </location>
</feature>
<dbReference type="SMART" id="SM00346">
    <property type="entry name" value="HTH_ICLR"/>
    <property type="match status" value="1"/>
</dbReference>